<evidence type="ECO:0008006" key="12">
    <source>
        <dbReference type="Google" id="ProtNLM"/>
    </source>
</evidence>
<evidence type="ECO:0000313" key="11">
    <source>
        <dbReference type="Proteomes" id="UP000325113"/>
    </source>
</evidence>
<proteinExistence type="inferred from homology"/>
<dbReference type="OMA" id="TNDLREH"/>
<gene>
    <name evidence="7" type="ORF">FNF27_00303</name>
    <name evidence="6" type="ORF">FNF28_00409</name>
    <name evidence="4" type="ORF">FNF29_01437</name>
    <name evidence="5" type="ORF">FNF31_02748</name>
</gene>
<dbReference type="GO" id="GO:0006457">
    <property type="term" value="P:protein folding"/>
    <property type="evidence" value="ECO:0007669"/>
    <property type="project" value="InterPro"/>
</dbReference>
<dbReference type="Proteomes" id="UP000325113">
    <property type="component" value="Unassembled WGS sequence"/>
</dbReference>
<comment type="caution">
    <text evidence="6">The sequence shown here is derived from an EMBL/GenBank/DDBJ whole genome shotgun (WGS) entry which is preliminary data.</text>
</comment>
<dbReference type="PANTHER" id="PTHR13303">
    <property type="entry name" value="PREFOLDIN SUBUNIT 2"/>
    <property type="match status" value="1"/>
</dbReference>
<evidence type="ECO:0000256" key="1">
    <source>
        <dbReference type="ARBA" id="ARBA00008045"/>
    </source>
</evidence>
<feature type="compositionally biased region" description="Low complexity" evidence="3">
    <location>
        <begin position="111"/>
        <end position="133"/>
    </location>
</feature>
<dbReference type="OrthoDB" id="29646at2759"/>
<feature type="region of interest" description="Disordered" evidence="3">
    <location>
        <begin position="100"/>
        <end position="133"/>
    </location>
</feature>
<dbReference type="InterPro" id="IPR002777">
    <property type="entry name" value="PFD_beta-like"/>
</dbReference>
<dbReference type="GO" id="GO:0051082">
    <property type="term" value="F:unfolded protein binding"/>
    <property type="evidence" value="ECO:0007669"/>
    <property type="project" value="InterPro"/>
</dbReference>
<dbReference type="AlphaFoldDB" id="A0A5A8E1W3"/>
<dbReference type="InterPro" id="IPR027235">
    <property type="entry name" value="PFD2"/>
</dbReference>
<dbReference type="EMBL" id="VLTM01000021">
    <property type="protein sequence ID" value="KAA0163586.1"/>
    <property type="molecule type" value="Genomic_DNA"/>
</dbReference>
<dbReference type="Proteomes" id="UP000324907">
    <property type="component" value="Unassembled WGS sequence"/>
</dbReference>
<name>A0A5A8E1W3_CAFRO</name>
<dbReference type="Gene3D" id="1.10.287.370">
    <property type="match status" value="1"/>
</dbReference>
<comment type="similarity">
    <text evidence="1">Belongs to the prefoldin subunit beta family.</text>
</comment>
<dbReference type="Proteomes" id="UP000322899">
    <property type="component" value="Unassembled WGS sequence"/>
</dbReference>
<dbReference type="EMBL" id="VLTL01000004">
    <property type="protein sequence ID" value="KAA0171773.1"/>
    <property type="molecule type" value="Genomic_DNA"/>
</dbReference>
<accession>A0A5A8E1W3</accession>
<dbReference type="Pfam" id="PF01920">
    <property type="entry name" value="Prefoldin_2"/>
    <property type="match status" value="1"/>
</dbReference>
<evidence type="ECO:0000313" key="5">
    <source>
        <dbReference type="EMBL" id="KAA0163586.1"/>
    </source>
</evidence>
<evidence type="ECO:0000313" key="8">
    <source>
        <dbReference type="Proteomes" id="UP000322899"/>
    </source>
</evidence>
<evidence type="ECO:0000256" key="3">
    <source>
        <dbReference type="SAM" id="MobiDB-lite"/>
    </source>
</evidence>
<evidence type="ECO:0000313" key="7">
    <source>
        <dbReference type="EMBL" id="KAA0178454.1"/>
    </source>
</evidence>
<evidence type="ECO:0000313" key="6">
    <source>
        <dbReference type="EMBL" id="KAA0171773.1"/>
    </source>
</evidence>
<dbReference type="EMBL" id="VLTO01000001">
    <property type="protein sequence ID" value="KAA0178454.1"/>
    <property type="molecule type" value="Genomic_DNA"/>
</dbReference>
<protein>
    <recommendedName>
        <fullName evidence="12">Prefoldin subunit 2</fullName>
    </recommendedName>
</protein>
<dbReference type="SUPFAM" id="SSF46579">
    <property type="entry name" value="Prefoldin"/>
    <property type="match status" value="1"/>
</dbReference>
<evidence type="ECO:0000313" key="4">
    <source>
        <dbReference type="EMBL" id="KAA0156019.1"/>
    </source>
</evidence>
<reference evidence="8 9" key="1">
    <citation type="submission" date="2019-07" db="EMBL/GenBank/DDBJ databases">
        <title>Genomes of Cafeteria roenbergensis.</title>
        <authorList>
            <person name="Fischer M.G."/>
            <person name="Hackl T."/>
            <person name="Roman M."/>
        </authorList>
    </citation>
    <scope>NUCLEOTIDE SEQUENCE [LARGE SCALE GENOMIC DNA]</scope>
    <source>
        <strain evidence="4 9">BVI</strain>
        <strain evidence="5 11">Cflag</strain>
        <strain evidence="7 8">E4-10P</strain>
        <strain evidence="6 10">RCC970-E3</strain>
    </source>
</reference>
<dbReference type="InterPro" id="IPR009053">
    <property type="entry name" value="Prefoldin"/>
</dbReference>
<evidence type="ECO:0000256" key="2">
    <source>
        <dbReference type="ARBA" id="ARBA00023186"/>
    </source>
</evidence>
<evidence type="ECO:0000313" key="10">
    <source>
        <dbReference type="Proteomes" id="UP000324907"/>
    </source>
</evidence>
<dbReference type="EMBL" id="VLTN01000005">
    <property type="protein sequence ID" value="KAA0156019.1"/>
    <property type="molecule type" value="Genomic_DNA"/>
</dbReference>
<organism evidence="6 10">
    <name type="scientific">Cafeteria roenbergensis</name>
    <name type="common">Marine flagellate</name>
    <dbReference type="NCBI Taxonomy" id="33653"/>
    <lineage>
        <taxon>Eukaryota</taxon>
        <taxon>Sar</taxon>
        <taxon>Stramenopiles</taxon>
        <taxon>Bigyra</taxon>
        <taxon>Opalozoa</taxon>
        <taxon>Bicosoecida</taxon>
        <taxon>Cafeteriaceae</taxon>
        <taxon>Cafeteria</taxon>
    </lineage>
</organism>
<sequence>MAATTTAPPEVAAEWRAMRQKEQMLIQRLTELEQTQREHVVVKDALEKLPAERNCYQLIGGTLVPKTVEGVLPQVSATLTNLTSVVAGLREELEKAAAARGAFESKHRIKPSGSPAAAAPAASSGAATPGVLA</sequence>
<keyword evidence="2" id="KW-0143">Chaperone</keyword>
<dbReference type="Proteomes" id="UP000323011">
    <property type="component" value="Unassembled WGS sequence"/>
</dbReference>
<evidence type="ECO:0000313" key="9">
    <source>
        <dbReference type="Proteomes" id="UP000323011"/>
    </source>
</evidence>
<keyword evidence="9" id="KW-1185">Reference proteome</keyword>
<dbReference type="GO" id="GO:0016272">
    <property type="term" value="C:prefoldin complex"/>
    <property type="evidence" value="ECO:0007669"/>
    <property type="project" value="InterPro"/>
</dbReference>